<keyword evidence="10" id="KW-0233">DNA recombination</keyword>
<feature type="coiled-coil region" evidence="11">
    <location>
        <begin position="462"/>
        <end position="489"/>
    </location>
</feature>
<keyword evidence="14" id="KW-1185">Reference proteome</keyword>
<evidence type="ECO:0000256" key="6">
    <source>
        <dbReference type="ARBA" id="ARBA00022908"/>
    </source>
</evidence>
<reference evidence="13" key="1">
    <citation type="journal article" date="2023" name="Science">
        <title>Elucidation of the pathway for biosynthesis of saponin adjuvants from the soapbark tree.</title>
        <authorList>
            <person name="Reed J."/>
            <person name="Orme A."/>
            <person name="El-Demerdash A."/>
            <person name="Owen C."/>
            <person name="Martin L.B.B."/>
            <person name="Misra R.C."/>
            <person name="Kikuchi S."/>
            <person name="Rejzek M."/>
            <person name="Martin A.C."/>
            <person name="Harkess A."/>
            <person name="Leebens-Mack J."/>
            <person name="Louveau T."/>
            <person name="Stephenson M.J."/>
            <person name="Osbourn A."/>
        </authorList>
    </citation>
    <scope>NUCLEOTIDE SEQUENCE</scope>
    <source>
        <strain evidence="13">S10</strain>
    </source>
</reference>
<evidence type="ECO:0000313" key="14">
    <source>
        <dbReference type="Proteomes" id="UP001163823"/>
    </source>
</evidence>
<dbReference type="AlphaFoldDB" id="A0AAD7LK10"/>
<organism evidence="13 14">
    <name type="scientific">Quillaja saponaria</name>
    <name type="common">Soap bark tree</name>
    <dbReference type="NCBI Taxonomy" id="32244"/>
    <lineage>
        <taxon>Eukaryota</taxon>
        <taxon>Viridiplantae</taxon>
        <taxon>Streptophyta</taxon>
        <taxon>Embryophyta</taxon>
        <taxon>Tracheophyta</taxon>
        <taxon>Spermatophyta</taxon>
        <taxon>Magnoliopsida</taxon>
        <taxon>eudicotyledons</taxon>
        <taxon>Gunneridae</taxon>
        <taxon>Pentapetalae</taxon>
        <taxon>rosids</taxon>
        <taxon>fabids</taxon>
        <taxon>Fabales</taxon>
        <taxon>Quillajaceae</taxon>
        <taxon>Quillaja</taxon>
    </lineage>
</organism>
<evidence type="ECO:0000256" key="1">
    <source>
        <dbReference type="ARBA" id="ARBA00022670"/>
    </source>
</evidence>
<dbReference type="InterPro" id="IPR016197">
    <property type="entry name" value="Chromo-like_dom_sf"/>
</dbReference>
<keyword evidence="7" id="KW-0695">RNA-directed DNA polymerase</keyword>
<dbReference type="Pfam" id="PF17921">
    <property type="entry name" value="Integrase_H2C2"/>
    <property type="match status" value="1"/>
</dbReference>
<accession>A0AAD7LK10</accession>
<dbReference type="PROSITE" id="PS50994">
    <property type="entry name" value="INTEGRASE"/>
    <property type="match status" value="1"/>
</dbReference>
<feature type="domain" description="Integrase catalytic" evidence="12">
    <location>
        <begin position="277"/>
        <end position="450"/>
    </location>
</feature>
<proteinExistence type="predicted"/>
<dbReference type="InterPro" id="IPR041588">
    <property type="entry name" value="Integrase_H2C2"/>
</dbReference>
<dbReference type="Pfam" id="PF00665">
    <property type="entry name" value="rve"/>
    <property type="match status" value="1"/>
</dbReference>
<evidence type="ECO:0000256" key="5">
    <source>
        <dbReference type="ARBA" id="ARBA00022842"/>
    </source>
</evidence>
<keyword evidence="4" id="KW-0378">Hydrolase</keyword>
<evidence type="ECO:0000256" key="2">
    <source>
        <dbReference type="ARBA" id="ARBA00022723"/>
    </source>
</evidence>
<dbReference type="PANTHER" id="PTHR37984:SF5">
    <property type="entry name" value="PROTEIN NYNRIN-LIKE"/>
    <property type="match status" value="1"/>
</dbReference>
<keyword evidence="3" id="KW-0064">Aspartyl protease</keyword>
<evidence type="ECO:0000256" key="7">
    <source>
        <dbReference type="ARBA" id="ARBA00022918"/>
    </source>
</evidence>
<evidence type="ECO:0000259" key="12">
    <source>
        <dbReference type="PROSITE" id="PS50994"/>
    </source>
</evidence>
<dbReference type="SUPFAM" id="SSF53098">
    <property type="entry name" value="Ribonuclease H-like"/>
    <property type="match status" value="1"/>
</dbReference>
<keyword evidence="8" id="KW-0239">DNA-directed DNA polymerase</keyword>
<comment type="caution">
    <text evidence="13">The sequence shown here is derived from an EMBL/GenBank/DDBJ whole genome shotgun (WGS) entry which is preliminary data.</text>
</comment>
<keyword evidence="1" id="KW-0645">Protease</keyword>
<dbReference type="InterPro" id="IPR012337">
    <property type="entry name" value="RNaseH-like_sf"/>
</dbReference>
<dbReference type="EMBL" id="JARAOO010000008">
    <property type="protein sequence ID" value="KAJ7959586.1"/>
    <property type="molecule type" value="Genomic_DNA"/>
</dbReference>
<dbReference type="GO" id="GO:0015074">
    <property type="term" value="P:DNA integration"/>
    <property type="evidence" value="ECO:0007669"/>
    <property type="project" value="UniProtKB-KW"/>
</dbReference>
<keyword evidence="2" id="KW-0479">Metal-binding</keyword>
<dbReference type="FunFam" id="1.10.340.70:FF:000001">
    <property type="entry name" value="Retrovirus-related Pol polyprotein from transposon gypsy-like Protein"/>
    <property type="match status" value="1"/>
</dbReference>
<name>A0AAD7LK10_QUISA</name>
<keyword evidence="5" id="KW-0460">Magnesium</keyword>
<dbReference type="GO" id="GO:0046872">
    <property type="term" value="F:metal ion binding"/>
    <property type="evidence" value="ECO:0007669"/>
    <property type="project" value="UniProtKB-KW"/>
</dbReference>
<sequence length="650" mass="74770">MVNKKGGDDGGHGGLEARVSGLEARLDGIETTLDRNQELVEESEPRTTSHLRKLDERLSVAMNKSEELSRRTEDSLNTVFQELKTMIINDERGTEGLTWEEYLQEMTIRFQRGVLAKPIIALKNLKQVSTVEEYNDEFEFLKNQCVIPKELLLDHYLGGGRVERGDPECWETDEVLRELVPKLQAGSIKDSKFTWQEGLLKKKGKLVVGKNPELRKDLLDLFHASSVGGHSGVQATLKRLQNVFYWKGMQRAVRNLVRECDICQKYKTETNAYPGLLTPLPIPKRLWSSISMDFIEGLPESDKKNVVLVVVDRLSKFSHFVGLRHPYTALTVAQAFTDQVYKFQGLPENIVSDRDPVFMSKFWTELFKIQGVQLNHSSAYHPQSDGQTEVVNRTVEAYLRCFARDCPKHWSKWLSLAQYWYNTNYRTTIQMSPYHAVFGQEPPSHIPYTKSDSENDAVDRSLSAKEGVIQLLKENIKKAQNRMKMQADRHRTERAYEVGNWVYLKLQSYKQHSINSSKFHKLAAKYYGPFLILKKIGLVAYALQLPPSAKIHNVFHVSLLKTHHGRHEVQAQLPQFSEDGLVSPEPVKVLDKRMVKKNNKAVVQLLVEWSHTAPEDATWMDYQKLKKQFPQFHPWGQGSFEGERTDMNIR</sequence>
<keyword evidence="6" id="KW-0229">DNA integration</keyword>
<evidence type="ECO:0000256" key="9">
    <source>
        <dbReference type="ARBA" id="ARBA00023125"/>
    </source>
</evidence>
<keyword evidence="11" id="KW-0175">Coiled coil</keyword>
<keyword evidence="9" id="KW-0238">DNA-binding</keyword>
<dbReference type="GO" id="GO:0003677">
    <property type="term" value="F:DNA binding"/>
    <property type="evidence" value="ECO:0007669"/>
    <property type="project" value="UniProtKB-KW"/>
</dbReference>
<dbReference type="GO" id="GO:0006508">
    <property type="term" value="P:proteolysis"/>
    <property type="evidence" value="ECO:0007669"/>
    <property type="project" value="UniProtKB-KW"/>
</dbReference>
<dbReference type="InterPro" id="IPR036397">
    <property type="entry name" value="RNaseH_sf"/>
</dbReference>
<gene>
    <name evidence="13" type="ORF">O6P43_020144</name>
</gene>
<dbReference type="PANTHER" id="PTHR37984">
    <property type="entry name" value="PROTEIN CBG26694"/>
    <property type="match status" value="1"/>
</dbReference>
<keyword evidence="8" id="KW-0808">Transferase</keyword>
<evidence type="ECO:0000256" key="4">
    <source>
        <dbReference type="ARBA" id="ARBA00022801"/>
    </source>
</evidence>
<dbReference type="SUPFAM" id="SSF54160">
    <property type="entry name" value="Chromo domain-like"/>
    <property type="match status" value="1"/>
</dbReference>
<protein>
    <submittedName>
        <fullName evidence="13">Ty3/gypsy retrotransposon protein</fullName>
    </submittedName>
</protein>
<keyword evidence="8" id="KW-0548">Nucleotidyltransferase</keyword>
<dbReference type="GO" id="GO:0004190">
    <property type="term" value="F:aspartic-type endopeptidase activity"/>
    <property type="evidence" value="ECO:0007669"/>
    <property type="project" value="UniProtKB-KW"/>
</dbReference>
<dbReference type="GO" id="GO:0003887">
    <property type="term" value="F:DNA-directed DNA polymerase activity"/>
    <property type="evidence" value="ECO:0007669"/>
    <property type="project" value="UniProtKB-KW"/>
</dbReference>
<dbReference type="Proteomes" id="UP001163823">
    <property type="component" value="Chromosome 8"/>
</dbReference>
<dbReference type="Gene3D" id="3.30.420.10">
    <property type="entry name" value="Ribonuclease H-like superfamily/Ribonuclease H"/>
    <property type="match status" value="1"/>
</dbReference>
<dbReference type="Pfam" id="PF24626">
    <property type="entry name" value="SH3_Tf2-1"/>
    <property type="match status" value="1"/>
</dbReference>
<dbReference type="InterPro" id="IPR056924">
    <property type="entry name" value="SH3_Tf2-1"/>
</dbReference>
<dbReference type="GO" id="GO:0003964">
    <property type="term" value="F:RNA-directed DNA polymerase activity"/>
    <property type="evidence" value="ECO:0007669"/>
    <property type="project" value="UniProtKB-KW"/>
</dbReference>
<evidence type="ECO:0000256" key="11">
    <source>
        <dbReference type="SAM" id="Coils"/>
    </source>
</evidence>
<dbReference type="InterPro" id="IPR050951">
    <property type="entry name" value="Retrovirus_Pol_polyprotein"/>
</dbReference>
<dbReference type="InterPro" id="IPR001584">
    <property type="entry name" value="Integrase_cat-core"/>
</dbReference>
<evidence type="ECO:0000256" key="3">
    <source>
        <dbReference type="ARBA" id="ARBA00022750"/>
    </source>
</evidence>
<dbReference type="KEGG" id="qsa:O6P43_020144"/>
<dbReference type="Gene3D" id="1.10.340.70">
    <property type="match status" value="1"/>
</dbReference>
<evidence type="ECO:0000313" key="13">
    <source>
        <dbReference type="EMBL" id="KAJ7959586.1"/>
    </source>
</evidence>
<evidence type="ECO:0000256" key="10">
    <source>
        <dbReference type="ARBA" id="ARBA00023172"/>
    </source>
</evidence>
<dbReference type="GO" id="GO:0006310">
    <property type="term" value="P:DNA recombination"/>
    <property type="evidence" value="ECO:0007669"/>
    <property type="project" value="UniProtKB-KW"/>
</dbReference>
<evidence type="ECO:0000256" key="8">
    <source>
        <dbReference type="ARBA" id="ARBA00022932"/>
    </source>
</evidence>